<feature type="region of interest" description="Disordered" evidence="1">
    <location>
        <begin position="32"/>
        <end position="147"/>
    </location>
</feature>
<keyword evidence="3" id="KW-1185">Reference proteome</keyword>
<comment type="caution">
    <text evidence="2">The sequence shown here is derived from an EMBL/GenBank/DDBJ whole genome shotgun (WGS) entry which is preliminary data.</text>
</comment>
<gene>
    <name evidence="2" type="ORF">PFLUV_G00090600</name>
</gene>
<evidence type="ECO:0000256" key="1">
    <source>
        <dbReference type="SAM" id="MobiDB-lite"/>
    </source>
</evidence>
<name>A0A6A5FCG9_PERFL</name>
<feature type="compositionally biased region" description="Basic and acidic residues" evidence="1">
    <location>
        <begin position="104"/>
        <end position="118"/>
    </location>
</feature>
<dbReference type="Proteomes" id="UP000465112">
    <property type="component" value="Chromosome 7"/>
</dbReference>
<sequence length="147" mass="16262">MRRTDCAGEAQFISNEPNYSCAHKRQNLKTLDVDVKSPPGVLSAMKPEEEDEGVPPSSTALSEEHDSQIQPESYRAKQERADSPAPTCVSMKSDTSMGFPMNFRMEDPISKAEQERADSPAPTCVSMKSDTSMGFPMNFRLQDPISK</sequence>
<dbReference type="EMBL" id="VHII01000007">
    <property type="protein sequence ID" value="KAF1388475.1"/>
    <property type="molecule type" value="Genomic_DNA"/>
</dbReference>
<proteinExistence type="predicted"/>
<evidence type="ECO:0000313" key="2">
    <source>
        <dbReference type="EMBL" id="KAF1388475.1"/>
    </source>
</evidence>
<organism evidence="2 3">
    <name type="scientific">Perca fluviatilis</name>
    <name type="common">European perch</name>
    <dbReference type="NCBI Taxonomy" id="8168"/>
    <lineage>
        <taxon>Eukaryota</taxon>
        <taxon>Metazoa</taxon>
        <taxon>Chordata</taxon>
        <taxon>Craniata</taxon>
        <taxon>Vertebrata</taxon>
        <taxon>Euteleostomi</taxon>
        <taxon>Actinopterygii</taxon>
        <taxon>Neopterygii</taxon>
        <taxon>Teleostei</taxon>
        <taxon>Neoteleostei</taxon>
        <taxon>Acanthomorphata</taxon>
        <taxon>Eupercaria</taxon>
        <taxon>Perciformes</taxon>
        <taxon>Percoidei</taxon>
        <taxon>Percidae</taxon>
        <taxon>Percinae</taxon>
        <taxon>Perca</taxon>
    </lineage>
</organism>
<dbReference type="AlphaFoldDB" id="A0A6A5FCG9"/>
<accession>A0A6A5FCG9</accession>
<protein>
    <submittedName>
        <fullName evidence="2">Uncharacterized protein</fullName>
    </submittedName>
</protein>
<reference evidence="2 3" key="1">
    <citation type="submission" date="2019-06" db="EMBL/GenBank/DDBJ databases">
        <title>A chromosome-scale genome assembly of the European perch, Perca fluviatilis.</title>
        <authorList>
            <person name="Roques C."/>
            <person name="Zahm M."/>
            <person name="Cabau C."/>
            <person name="Klopp C."/>
            <person name="Bouchez O."/>
            <person name="Donnadieu C."/>
            <person name="Kuhl H."/>
            <person name="Gislard M."/>
            <person name="Guendouz S."/>
            <person name="Journot L."/>
            <person name="Haffray P."/>
            <person name="Bestin A."/>
            <person name="Morvezen R."/>
            <person name="Feron R."/>
            <person name="Wen M."/>
            <person name="Jouanno E."/>
            <person name="Herpin A."/>
            <person name="Schartl M."/>
            <person name="Postlethwait J."/>
            <person name="Schaerlinger B."/>
            <person name="Chardard D."/>
            <person name="Lecocq T."/>
            <person name="Poncet C."/>
            <person name="Jaffrelo L."/>
            <person name="Lampietro C."/>
            <person name="Guiguen Y."/>
        </authorList>
    </citation>
    <scope>NUCLEOTIDE SEQUENCE [LARGE SCALE GENOMIC DNA]</scope>
    <source>
        <tissue evidence="2">Blood</tissue>
    </source>
</reference>
<evidence type="ECO:0000313" key="3">
    <source>
        <dbReference type="Proteomes" id="UP000465112"/>
    </source>
</evidence>